<dbReference type="EMBL" id="JPRL01000001">
    <property type="protein sequence ID" value="KFF04312.1"/>
    <property type="molecule type" value="Genomic_DNA"/>
</dbReference>
<keyword evidence="7 8" id="KW-0472">Membrane</keyword>
<feature type="transmembrane region" description="Helical" evidence="8">
    <location>
        <begin position="46"/>
        <end position="67"/>
    </location>
</feature>
<evidence type="ECO:0000256" key="7">
    <source>
        <dbReference type="ARBA" id="ARBA00023136"/>
    </source>
</evidence>
<protein>
    <recommendedName>
        <fullName evidence="8">Probable membrane transporter protein</fullName>
    </recommendedName>
</protein>
<evidence type="ECO:0000256" key="2">
    <source>
        <dbReference type="ARBA" id="ARBA00009142"/>
    </source>
</evidence>
<dbReference type="STRING" id="362418.IW19_01670"/>
<feature type="transmembrane region" description="Helical" evidence="8">
    <location>
        <begin position="229"/>
        <end position="247"/>
    </location>
</feature>
<feature type="transmembrane region" description="Helical" evidence="8">
    <location>
        <begin position="254"/>
        <end position="274"/>
    </location>
</feature>
<gene>
    <name evidence="9" type="ORF">IW19_01670</name>
</gene>
<keyword evidence="10" id="KW-1185">Reference proteome</keyword>
<organism evidence="9 10">
    <name type="scientific">Flavobacterium reichenbachii</name>
    <dbReference type="NCBI Taxonomy" id="362418"/>
    <lineage>
        <taxon>Bacteria</taxon>
        <taxon>Pseudomonadati</taxon>
        <taxon>Bacteroidota</taxon>
        <taxon>Flavobacteriia</taxon>
        <taxon>Flavobacteriales</taxon>
        <taxon>Flavobacteriaceae</taxon>
        <taxon>Flavobacterium</taxon>
    </lineage>
</organism>
<dbReference type="OrthoDB" id="9777163at2"/>
<sequence>MTVLTFTLIMILGAFLAGFIGSLSGLGGGIIIIPLLTIILGVDIHYAIGAALVSVIATSSGSAAAYVREGITNMRLGIFLEIATTIGAVCGALLSTIAPTSFIAVLFGLTLIFSAVNSLRKKEEHIVLESSPLAKKLKLEGTYPTHDGQIVSYGTKNVIGGFSMMGIAGMMSGLLGIGSGAFKVIAMDNIMRIPFKVSTTTSNFMMGVTAMASSVIYIQKGYIEPGICMPVVIGVLFGAMAGAKVLVKTNPKKLRVFFACLIFVLAVNMIYNGLNGKI</sequence>
<accession>A0A085ZIP8</accession>
<dbReference type="eggNOG" id="COG0730">
    <property type="taxonomic scope" value="Bacteria"/>
</dbReference>
<comment type="caution">
    <text evidence="9">The sequence shown here is derived from an EMBL/GenBank/DDBJ whole genome shotgun (WGS) entry which is preliminary data.</text>
</comment>
<feature type="transmembrane region" description="Helical" evidence="8">
    <location>
        <begin position="158"/>
        <end position="182"/>
    </location>
</feature>
<dbReference type="Proteomes" id="UP000028715">
    <property type="component" value="Unassembled WGS sequence"/>
</dbReference>
<evidence type="ECO:0000256" key="1">
    <source>
        <dbReference type="ARBA" id="ARBA00004651"/>
    </source>
</evidence>
<evidence type="ECO:0000256" key="5">
    <source>
        <dbReference type="ARBA" id="ARBA00022692"/>
    </source>
</evidence>
<keyword evidence="3" id="KW-0813">Transport</keyword>
<dbReference type="AlphaFoldDB" id="A0A085ZIP8"/>
<evidence type="ECO:0000256" key="8">
    <source>
        <dbReference type="RuleBase" id="RU363041"/>
    </source>
</evidence>
<dbReference type="RefSeq" id="WP_035680395.1">
    <property type="nucleotide sequence ID" value="NZ_JPRL01000001.1"/>
</dbReference>
<keyword evidence="6 8" id="KW-1133">Transmembrane helix</keyword>
<feature type="transmembrane region" description="Helical" evidence="8">
    <location>
        <begin position="7"/>
        <end position="40"/>
    </location>
</feature>
<feature type="transmembrane region" description="Helical" evidence="8">
    <location>
        <begin position="203"/>
        <end position="223"/>
    </location>
</feature>
<comment type="subcellular location">
    <subcellularLocation>
        <location evidence="1 8">Cell membrane</location>
        <topology evidence="1 8">Multi-pass membrane protein</topology>
    </subcellularLocation>
</comment>
<keyword evidence="4 8" id="KW-1003">Cell membrane</keyword>
<evidence type="ECO:0000256" key="4">
    <source>
        <dbReference type="ARBA" id="ARBA00022475"/>
    </source>
</evidence>
<dbReference type="InterPro" id="IPR002781">
    <property type="entry name" value="TM_pro_TauE-like"/>
</dbReference>
<dbReference type="Pfam" id="PF01925">
    <property type="entry name" value="TauE"/>
    <property type="match status" value="1"/>
</dbReference>
<dbReference type="InterPro" id="IPR052017">
    <property type="entry name" value="TSUP"/>
</dbReference>
<keyword evidence="5 8" id="KW-0812">Transmembrane</keyword>
<evidence type="ECO:0000313" key="10">
    <source>
        <dbReference type="Proteomes" id="UP000028715"/>
    </source>
</evidence>
<evidence type="ECO:0000313" key="9">
    <source>
        <dbReference type="EMBL" id="KFF04312.1"/>
    </source>
</evidence>
<dbReference type="PANTHER" id="PTHR30269">
    <property type="entry name" value="TRANSMEMBRANE PROTEIN YFCA"/>
    <property type="match status" value="1"/>
</dbReference>
<proteinExistence type="inferred from homology"/>
<evidence type="ECO:0000256" key="3">
    <source>
        <dbReference type="ARBA" id="ARBA00022448"/>
    </source>
</evidence>
<dbReference type="PANTHER" id="PTHR30269:SF23">
    <property type="entry name" value="MEMBRANE TRANSPORTER PROTEIN YDHB-RELATED"/>
    <property type="match status" value="1"/>
</dbReference>
<reference evidence="9 10" key="1">
    <citation type="submission" date="2014-07" db="EMBL/GenBank/DDBJ databases">
        <title>Genome of Flavobacterium reichenbachii LMG 25512.</title>
        <authorList>
            <person name="Stropko S.J."/>
            <person name="Pipes S.E."/>
            <person name="Newman J.D."/>
        </authorList>
    </citation>
    <scope>NUCLEOTIDE SEQUENCE [LARGE SCALE GENOMIC DNA]</scope>
    <source>
        <strain evidence="9 10">LMG 25512</strain>
    </source>
</reference>
<dbReference type="GO" id="GO:0005886">
    <property type="term" value="C:plasma membrane"/>
    <property type="evidence" value="ECO:0007669"/>
    <property type="project" value="UniProtKB-SubCell"/>
</dbReference>
<evidence type="ECO:0000256" key="6">
    <source>
        <dbReference type="ARBA" id="ARBA00022989"/>
    </source>
</evidence>
<comment type="similarity">
    <text evidence="2 8">Belongs to the 4-toluene sulfonate uptake permease (TSUP) (TC 2.A.102) family.</text>
</comment>
<name>A0A085ZIP8_9FLAO</name>
<feature type="transmembrane region" description="Helical" evidence="8">
    <location>
        <begin position="79"/>
        <end position="112"/>
    </location>
</feature>